<accession>A0A226EL20</accession>
<dbReference type="Proteomes" id="UP000198287">
    <property type="component" value="Unassembled WGS sequence"/>
</dbReference>
<evidence type="ECO:0000313" key="3">
    <source>
        <dbReference type="EMBL" id="OXA57431.1"/>
    </source>
</evidence>
<protein>
    <submittedName>
        <fullName evidence="3">Discoidin domain-containing receptor 2</fullName>
    </submittedName>
</protein>
<comment type="caution">
    <text evidence="3">The sequence shown here is derived from an EMBL/GenBank/DDBJ whole genome shotgun (WGS) entry which is preliminary data.</text>
</comment>
<dbReference type="PROSITE" id="PS01286">
    <property type="entry name" value="FA58C_2"/>
    <property type="match status" value="1"/>
</dbReference>
<dbReference type="Gene3D" id="2.60.120.260">
    <property type="entry name" value="Galactose-binding domain-like"/>
    <property type="match status" value="1"/>
</dbReference>
<feature type="signal peptide" evidence="1">
    <location>
        <begin position="1"/>
        <end position="23"/>
    </location>
</feature>
<sequence length="171" mass="19436">MLGGDIVTSLMMLISIALHTSSGFKGAYATTLHATLILITYEKIRQDKNGGAWCPRPGIEKGVKEYLEIDFVREHRITQTETQGRYGSGMGVEYAENFQLEYWRDALGKWVPYKDHIGRTILKGNVNTYTENQQQLNPPIIASKVRFIPYSLHIRTVCMRVEVYGCNFTGK</sequence>
<reference evidence="3 4" key="1">
    <citation type="submission" date="2015-12" db="EMBL/GenBank/DDBJ databases">
        <title>The genome of Folsomia candida.</title>
        <authorList>
            <person name="Faddeeva A."/>
            <person name="Derks M.F."/>
            <person name="Anvar Y."/>
            <person name="Smit S."/>
            <person name="Van Straalen N."/>
            <person name="Roelofs D."/>
        </authorList>
    </citation>
    <scope>NUCLEOTIDE SEQUENCE [LARGE SCALE GENOMIC DNA]</scope>
    <source>
        <strain evidence="3 4">VU population</strain>
        <tissue evidence="3">Whole body</tissue>
    </source>
</reference>
<dbReference type="SUPFAM" id="SSF49785">
    <property type="entry name" value="Galactose-binding domain-like"/>
    <property type="match status" value="1"/>
</dbReference>
<organism evidence="3 4">
    <name type="scientific">Folsomia candida</name>
    <name type="common">Springtail</name>
    <dbReference type="NCBI Taxonomy" id="158441"/>
    <lineage>
        <taxon>Eukaryota</taxon>
        <taxon>Metazoa</taxon>
        <taxon>Ecdysozoa</taxon>
        <taxon>Arthropoda</taxon>
        <taxon>Hexapoda</taxon>
        <taxon>Collembola</taxon>
        <taxon>Entomobryomorpha</taxon>
        <taxon>Isotomoidea</taxon>
        <taxon>Isotomidae</taxon>
        <taxon>Proisotominae</taxon>
        <taxon>Folsomia</taxon>
    </lineage>
</organism>
<keyword evidence="4" id="KW-1185">Reference proteome</keyword>
<dbReference type="PANTHER" id="PTHR24543:SF291">
    <property type="entry name" value="SMOKE ALARM, ISOFORM D"/>
    <property type="match status" value="1"/>
</dbReference>
<dbReference type="Pfam" id="PF00754">
    <property type="entry name" value="F5_F8_type_C"/>
    <property type="match status" value="1"/>
</dbReference>
<evidence type="ECO:0000256" key="1">
    <source>
        <dbReference type="SAM" id="SignalP"/>
    </source>
</evidence>
<dbReference type="EMBL" id="LNIX01000003">
    <property type="protein sequence ID" value="OXA57431.1"/>
    <property type="molecule type" value="Genomic_DNA"/>
</dbReference>
<evidence type="ECO:0000313" key="4">
    <source>
        <dbReference type="Proteomes" id="UP000198287"/>
    </source>
</evidence>
<keyword evidence="1" id="KW-0732">Signal</keyword>
<dbReference type="SMART" id="SM00231">
    <property type="entry name" value="FA58C"/>
    <property type="match status" value="1"/>
</dbReference>
<feature type="domain" description="F5/8 type C" evidence="2">
    <location>
        <begin position="13"/>
        <end position="166"/>
    </location>
</feature>
<dbReference type="OrthoDB" id="6071166at2759"/>
<evidence type="ECO:0000259" key="2">
    <source>
        <dbReference type="PROSITE" id="PS50022"/>
    </source>
</evidence>
<keyword evidence="3" id="KW-0675">Receptor</keyword>
<dbReference type="InterPro" id="IPR000421">
    <property type="entry name" value="FA58C"/>
</dbReference>
<gene>
    <name evidence="3" type="ORF">Fcan01_07214</name>
</gene>
<dbReference type="AlphaFoldDB" id="A0A226EL20"/>
<feature type="chain" id="PRO_5013302434" evidence="1">
    <location>
        <begin position="24"/>
        <end position="171"/>
    </location>
</feature>
<name>A0A226EL20_FOLCA</name>
<dbReference type="OMA" id="THEVFFV"/>
<dbReference type="PROSITE" id="PS50022">
    <property type="entry name" value="FA58C_3"/>
    <property type="match status" value="1"/>
</dbReference>
<dbReference type="PANTHER" id="PTHR24543">
    <property type="entry name" value="MULTICOPPER OXIDASE-RELATED"/>
    <property type="match status" value="1"/>
</dbReference>
<dbReference type="InterPro" id="IPR008979">
    <property type="entry name" value="Galactose-bd-like_sf"/>
</dbReference>
<proteinExistence type="predicted"/>